<organism evidence="5 6">
    <name type="scientific">Candidatus Ryanbacteria bacterium RIFCSPHIGHO2_01_45_13</name>
    <dbReference type="NCBI Taxonomy" id="1802112"/>
    <lineage>
        <taxon>Bacteria</taxon>
        <taxon>Candidatus Ryaniibacteriota</taxon>
    </lineage>
</organism>
<dbReference type="InterPro" id="IPR013520">
    <property type="entry name" value="Ribonucl_H"/>
</dbReference>
<dbReference type="Gene3D" id="3.30.420.10">
    <property type="entry name" value="Ribonuclease H-like superfamily/Ribonuclease H"/>
    <property type="match status" value="1"/>
</dbReference>
<dbReference type="PANTHER" id="PTHR30231:SF4">
    <property type="entry name" value="PROTEIN NEN2"/>
    <property type="match status" value="1"/>
</dbReference>
<keyword evidence="3" id="KW-0269">Exonuclease</keyword>
<dbReference type="AlphaFoldDB" id="A0A1G2FZ63"/>
<proteinExistence type="predicted"/>
<sequence length="187" mass="21124">MATPFIKKYLAITDLELTGLDVRKHEIIEIAALLVHQESMDIIKIFESKVTPAHVETGDPVSLRIAGYEPDLWKEAPPLKEALEMYVSFLGNSDAVFAAWNNTTDWAFLEEGFKKTGTKDPFDYHRYDIWTAAAELLKGVDLEKISLSCIRTHLHLAVEPSPHRAINGARGAYEVLKKLRSNHEYTS</sequence>
<gene>
    <name evidence="5" type="ORF">A2W41_00330</name>
</gene>
<keyword evidence="2" id="KW-0378">Hydrolase</keyword>
<evidence type="ECO:0000313" key="6">
    <source>
        <dbReference type="Proteomes" id="UP000176700"/>
    </source>
</evidence>
<evidence type="ECO:0000259" key="4">
    <source>
        <dbReference type="SMART" id="SM00479"/>
    </source>
</evidence>
<dbReference type="CDD" id="cd06127">
    <property type="entry name" value="DEDDh"/>
    <property type="match status" value="1"/>
</dbReference>
<dbReference type="SUPFAM" id="SSF53098">
    <property type="entry name" value="Ribonuclease H-like"/>
    <property type="match status" value="1"/>
</dbReference>
<dbReference type="PANTHER" id="PTHR30231">
    <property type="entry name" value="DNA POLYMERASE III SUBUNIT EPSILON"/>
    <property type="match status" value="1"/>
</dbReference>
<dbReference type="Pfam" id="PF00929">
    <property type="entry name" value="RNase_T"/>
    <property type="match status" value="1"/>
</dbReference>
<comment type="caution">
    <text evidence="5">The sequence shown here is derived from an EMBL/GenBank/DDBJ whole genome shotgun (WGS) entry which is preliminary data.</text>
</comment>
<dbReference type="EMBL" id="MHNI01000011">
    <property type="protein sequence ID" value="OGZ43127.1"/>
    <property type="molecule type" value="Genomic_DNA"/>
</dbReference>
<dbReference type="SMART" id="SM00479">
    <property type="entry name" value="EXOIII"/>
    <property type="match status" value="1"/>
</dbReference>
<evidence type="ECO:0000313" key="5">
    <source>
        <dbReference type="EMBL" id="OGZ43127.1"/>
    </source>
</evidence>
<dbReference type="GO" id="GO:0003676">
    <property type="term" value="F:nucleic acid binding"/>
    <property type="evidence" value="ECO:0007669"/>
    <property type="project" value="InterPro"/>
</dbReference>
<dbReference type="InterPro" id="IPR036397">
    <property type="entry name" value="RNaseH_sf"/>
</dbReference>
<dbReference type="Proteomes" id="UP000176700">
    <property type="component" value="Unassembled WGS sequence"/>
</dbReference>
<dbReference type="InterPro" id="IPR012337">
    <property type="entry name" value="RNaseH-like_sf"/>
</dbReference>
<protein>
    <recommendedName>
        <fullName evidence="4">Exonuclease domain-containing protein</fullName>
    </recommendedName>
</protein>
<reference evidence="5 6" key="1">
    <citation type="journal article" date="2016" name="Nat. Commun.">
        <title>Thousands of microbial genomes shed light on interconnected biogeochemical processes in an aquifer system.</title>
        <authorList>
            <person name="Anantharaman K."/>
            <person name="Brown C.T."/>
            <person name="Hug L.A."/>
            <person name="Sharon I."/>
            <person name="Castelle C.J."/>
            <person name="Probst A.J."/>
            <person name="Thomas B.C."/>
            <person name="Singh A."/>
            <person name="Wilkins M.J."/>
            <person name="Karaoz U."/>
            <person name="Brodie E.L."/>
            <person name="Williams K.H."/>
            <person name="Hubbard S.S."/>
            <person name="Banfield J.F."/>
        </authorList>
    </citation>
    <scope>NUCLEOTIDE SEQUENCE [LARGE SCALE GENOMIC DNA]</scope>
</reference>
<dbReference type="GO" id="GO:0008408">
    <property type="term" value="F:3'-5' exonuclease activity"/>
    <property type="evidence" value="ECO:0007669"/>
    <property type="project" value="TreeGrafter"/>
</dbReference>
<feature type="domain" description="Exonuclease" evidence="4">
    <location>
        <begin position="9"/>
        <end position="185"/>
    </location>
</feature>
<evidence type="ECO:0000256" key="2">
    <source>
        <dbReference type="ARBA" id="ARBA00022801"/>
    </source>
</evidence>
<keyword evidence="1" id="KW-0540">Nuclease</keyword>
<evidence type="ECO:0000256" key="1">
    <source>
        <dbReference type="ARBA" id="ARBA00022722"/>
    </source>
</evidence>
<evidence type="ECO:0000256" key="3">
    <source>
        <dbReference type="ARBA" id="ARBA00022839"/>
    </source>
</evidence>
<name>A0A1G2FZ63_9BACT</name>
<accession>A0A1G2FZ63</accession>